<feature type="non-terminal residue" evidence="2">
    <location>
        <position position="75"/>
    </location>
</feature>
<dbReference type="HOGENOM" id="CLU_2676743_0_0_6"/>
<comment type="caution">
    <text evidence="2">The sequence shown here is derived from an EMBL/GenBank/DDBJ whole genome shotgun (WGS) entry which is preliminary data.</text>
</comment>
<dbReference type="AlphaFoldDB" id="D4F4J2"/>
<feature type="region of interest" description="Disordered" evidence="1">
    <location>
        <begin position="1"/>
        <end position="34"/>
    </location>
</feature>
<organism evidence="2 3">
    <name type="scientific">Edwardsiella tarda ATCC 23685</name>
    <dbReference type="NCBI Taxonomy" id="500638"/>
    <lineage>
        <taxon>Bacteria</taxon>
        <taxon>Pseudomonadati</taxon>
        <taxon>Pseudomonadota</taxon>
        <taxon>Gammaproteobacteria</taxon>
        <taxon>Enterobacterales</taxon>
        <taxon>Hafniaceae</taxon>
        <taxon>Edwardsiella</taxon>
    </lineage>
</organism>
<feature type="compositionally biased region" description="Basic and acidic residues" evidence="1">
    <location>
        <begin position="11"/>
        <end position="28"/>
    </location>
</feature>
<protein>
    <submittedName>
        <fullName evidence="2">Uncharacterized protein</fullName>
    </submittedName>
</protein>
<accession>D4F4J2</accession>
<evidence type="ECO:0000313" key="3">
    <source>
        <dbReference type="Proteomes" id="UP000003692"/>
    </source>
</evidence>
<dbReference type="Proteomes" id="UP000003692">
    <property type="component" value="Unassembled WGS sequence"/>
</dbReference>
<dbReference type="EMBL" id="ADGK01000102">
    <property type="protein sequence ID" value="EFE23310.1"/>
    <property type="molecule type" value="Genomic_DNA"/>
</dbReference>
<gene>
    <name evidence="2" type="ORF">EDWATA_01663</name>
</gene>
<sequence length="75" mass="8201">MAAVARATDSGCRERREEGGRETSEGAHEGAAIQRLQTRSLQLRRTQIEKADDGILWAAAERGAHLRMLDPVTAT</sequence>
<evidence type="ECO:0000256" key="1">
    <source>
        <dbReference type="SAM" id="MobiDB-lite"/>
    </source>
</evidence>
<name>D4F4J2_EDWTA</name>
<reference evidence="2 3" key="1">
    <citation type="submission" date="2010-02" db="EMBL/GenBank/DDBJ databases">
        <authorList>
            <person name="Weinstock G."/>
            <person name="Sodergren E."/>
            <person name="Clifton S."/>
            <person name="Fulton L."/>
            <person name="Fulton B."/>
            <person name="Courtney L."/>
            <person name="Fronick C."/>
            <person name="Harrison M."/>
            <person name="Strong C."/>
            <person name="Farmer C."/>
            <person name="Delahaunty K."/>
            <person name="Markovic C."/>
            <person name="Hall O."/>
            <person name="Minx P."/>
            <person name="Tomlinson C."/>
            <person name="Mitreva M."/>
            <person name="Nelson J."/>
            <person name="Hou S."/>
            <person name="Wollam A."/>
            <person name="Pepin K.H."/>
            <person name="Johnson M."/>
            <person name="Bhonagiri V."/>
            <person name="Zhang X."/>
            <person name="Suruliraj S."/>
            <person name="Warren W."/>
            <person name="Chinwalla A."/>
            <person name="Mardis E.R."/>
            <person name="Wilson R.K."/>
        </authorList>
    </citation>
    <scope>NUCLEOTIDE SEQUENCE [LARGE SCALE GENOMIC DNA]</scope>
    <source>
        <strain evidence="2 3">ATCC 23685</strain>
    </source>
</reference>
<evidence type="ECO:0000313" key="2">
    <source>
        <dbReference type="EMBL" id="EFE23310.1"/>
    </source>
</evidence>
<proteinExistence type="predicted"/>